<dbReference type="EMBL" id="JAACXV010023099">
    <property type="protein sequence ID" value="KAF7263188.1"/>
    <property type="molecule type" value="Genomic_DNA"/>
</dbReference>
<dbReference type="EMBL" id="JAACXV010023100">
    <property type="protein sequence ID" value="KAF7263186.1"/>
    <property type="molecule type" value="Genomic_DNA"/>
</dbReference>
<protein>
    <submittedName>
        <fullName evidence="2">Uncharacterized protein</fullName>
    </submittedName>
</protein>
<evidence type="ECO:0000313" key="2">
    <source>
        <dbReference type="EMBL" id="KAF7263186.1"/>
    </source>
</evidence>
<proteinExistence type="predicted"/>
<feature type="region of interest" description="Disordered" evidence="1">
    <location>
        <begin position="1"/>
        <end position="25"/>
    </location>
</feature>
<organism evidence="2 4">
    <name type="scientific">Rhynchophorus ferrugineus</name>
    <name type="common">Red palm weevil</name>
    <name type="synonym">Curculio ferrugineus</name>
    <dbReference type="NCBI Taxonomy" id="354439"/>
    <lineage>
        <taxon>Eukaryota</taxon>
        <taxon>Metazoa</taxon>
        <taxon>Ecdysozoa</taxon>
        <taxon>Arthropoda</taxon>
        <taxon>Hexapoda</taxon>
        <taxon>Insecta</taxon>
        <taxon>Pterygota</taxon>
        <taxon>Neoptera</taxon>
        <taxon>Endopterygota</taxon>
        <taxon>Coleoptera</taxon>
        <taxon>Polyphaga</taxon>
        <taxon>Cucujiformia</taxon>
        <taxon>Curculionidae</taxon>
        <taxon>Dryophthorinae</taxon>
        <taxon>Rhynchophorus</taxon>
    </lineage>
</organism>
<accession>A0A834LX20</accession>
<dbReference type="Proteomes" id="UP000625711">
    <property type="component" value="Unassembled WGS sequence"/>
</dbReference>
<keyword evidence="4" id="KW-1185">Reference proteome</keyword>
<dbReference type="AlphaFoldDB" id="A0A834LX20"/>
<sequence length="109" mass="12159">MGDDMKRPNAHASRHMPPSTHSTYKNSFRGGSVKLEFAILFIIHALRILRELDHRAKETVPGGRDRSPCHVLFTAVIFPGNKGPASYRKTFMPHKSSGTRDLHAPLTAI</sequence>
<name>A0A834LX20_RHYFE</name>
<evidence type="ECO:0000313" key="4">
    <source>
        <dbReference type="Proteomes" id="UP000625711"/>
    </source>
</evidence>
<reference evidence="2" key="1">
    <citation type="submission" date="2020-08" db="EMBL/GenBank/DDBJ databases">
        <title>Genome sequencing and assembly of the red palm weevil Rhynchophorus ferrugineus.</title>
        <authorList>
            <person name="Dias G.B."/>
            <person name="Bergman C.M."/>
            <person name="Manee M."/>
        </authorList>
    </citation>
    <scope>NUCLEOTIDE SEQUENCE</scope>
    <source>
        <strain evidence="2">AA-2017</strain>
        <tissue evidence="2">Whole larva</tissue>
    </source>
</reference>
<comment type="caution">
    <text evidence="2">The sequence shown here is derived from an EMBL/GenBank/DDBJ whole genome shotgun (WGS) entry which is preliminary data.</text>
</comment>
<evidence type="ECO:0000313" key="3">
    <source>
        <dbReference type="EMBL" id="KAF7263188.1"/>
    </source>
</evidence>
<gene>
    <name evidence="3" type="ORF">GWI33_003522</name>
    <name evidence="2" type="ORF">GWI33_003524</name>
</gene>
<evidence type="ECO:0000256" key="1">
    <source>
        <dbReference type="SAM" id="MobiDB-lite"/>
    </source>
</evidence>